<organism evidence="7 8">
    <name type="scientific">Acrobeloides nanus</name>
    <dbReference type="NCBI Taxonomy" id="290746"/>
    <lineage>
        <taxon>Eukaryota</taxon>
        <taxon>Metazoa</taxon>
        <taxon>Ecdysozoa</taxon>
        <taxon>Nematoda</taxon>
        <taxon>Chromadorea</taxon>
        <taxon>Rhabditida</taxon>
        <taxon>Tylenchina</taxon>
        <taxon>Cephalobomorpha</taxon>
        <taxon>Cephaloboidea</taxon>
        <taxon>Cephalobidae</taxon>
        <taxon>Acrobeloides</taxon>
    </lineage>
</organism>
<feature type="transmembrane region" description="Helical" evidence="5">
    <location>
        <begin position="185"/>
        <end position="203"/>
    </location>
</feature>
<name>A0A914CCI7_9BILA</name>
<dbReference type="Gene3D" id="1.20.1070.10">
    <property type="entry name" value="Rhodopsin 7-helix transmembrane proteins"/>
    <property type="match status" value="1"/>
</dbReference>
<reference evidence="8" key="1">
    <citation type="submission" date="2022-11" db="UniProtKB">
        <authorList>
            <consortium name="WormBaseParasite"/>
        </authorList>
    </citation>
    <scope>IDENTIFICATION</scope>
</reference>
<evidence type="ECO:0000313" key="8">
    <source>
        <dbReference type="WBParaSite" id="ACRNAN_Path_862.g3323.t1"/>
    </source>
</evidence>
<dbReference type="AlphaFoldDB" id="A0A914CCI7"/>
<evidence type="ECO:0000256" key="4">
    <source>
        <dbReference type="ARBA" id="ARBA00023136"/>
    </source>
</evidence>
<evidence type="ECO:0000256" key="2">
    <source>
        <dbReference type="ARBA" id="ARBA00022692"/>
    </source>
</evidence>
<dbReference type="InterPro" id="IPR017452">
    <property type="entry name" value="GPCR_Rhodpsn_7TM"/>
</dbReference>
<feature type="transmembrane region" description="Helical" evidence="5">
    <location>
        <begin position="412"/>
        <end position="431"/>
    </location>
</feature>
<feature type="transmembrane region" description="Helical" evidence="5">
    <location>
        <begin position="108"/>
        <end position="133"/>
    </location>
</feature>
<feature type="transmembrane region" description="Helical" evidence="5">
    <location>
        <begin position="215"/>
        <end position="238"/>
    </location>
</feature>
<evidence type="ECO:0000313" key="7">
    <source>
        <dbReference type="Proteomes" id="UP000887540"/>
    </source>
</evidence>
<keyword evidence="3 5" id="KW-1133">Transmembrane helix</keyword>
<evidence type="ECO:0000256" key="1">
    <source>
        <dbReference type="ARBA" id="ARBA00004370"/>
    </source>
</evidence>
<evidence type="ECO:0000259" key="6">
    <source>
        <dbReference type="PROSITE" id="PS50262"/>
    </source>
</evidence>
<evidence type="ECO:0000256" key="5">
    <source>
        <dbReference type="SAM" id="Phobius"/>
    </source>
</evidence>
<dbReference type="Proteomes" id="UP000887540">
    <property type="component" value="Unplaced"/>
</dbReference>
<feature type="domain" description="G-protein coupled receptors family 1 profile" evidence="6">
    <location>
        <begin position="87"/>
        <end position="399"/>
    </location>
</feature>
<dbReference type="PROSITE" id="PS50262">
    <property type="entry name" value="G_PROTEIN_RECEP_F1_2"/>
    <property type="match status" value="1"/>
</dbReference>
<keyword evidence="7" id="KW-1185">Reference proteome</keyword>
<sequence length="497" mass="55940">MAQKIQHAQNCKEEEAARFTFDEENVGVRLNDSSLHNETEANPNCHSEDLSLYESLNSSTLEEIKQLGKEAWVGVYIEVILVLVVIAITIILSFLLAQTRGHLSTATILFVFNILLSNALFVASFICLFSDFFDHLPYSNTSDENVNNAALIIAETLQTHLFASSEFFKHLLQETLFSLAQNGSLLGLTHLLVLVLLVINRSMSGKTIRLSKRCVVLVFCCVWSFLFVTHLIFSALQFSAITSLDQLFSTLSTGPSSLRCSSTIVSDFTEVGQRCDRAAVFHAFGVYLLRGHTIFTLTFLVASIVVFVVTMFCHWKVRAHNDIALRGLREQSPHRRREMLFHTLLLSLLCFFISVIGQTFVEIAVFWVDNRVGVAEIATHYQKTRILAFVDPLFNPILVALRIPIIRRRLRFYVYMVLHILAIVFCCPWKTMKKRSGAVRRAIPVRRTSSAATATAESANRTSESELTLTLLCTRQIMRGSLRRTPSSSTTKSNSVV</sequence>
<feature type="transmembrane region" description="Helical" evidence="5">
    <location>
        <begin position="75"/>
        <end position="96"/>
    </location>
</feature>
<dbReference type="WBParaSite" id="ACRNAN_Path_862.g3323.t1">
    <property type="protein sequence ID" value="ACRNAN_Path_862.g3323.t1"/>
    <property type="gene ID" value="ACRNAN_Path_862.g3323"/>
</dbReference>
<comment type="subcellular location">
    <subcellularLocation>
        <location evidence="1">Membrane</location>
    </subcellularLocation>
</comment>
<keyword evidence="2 5" id="KW-0812">Transmembrane</keyword>
<keyword evidence="4 5" id="KW-0472">Membrane</keyword>
<protein>
    <submittedName>
        <fullName evidence="8">G-protein coupled receptors family 1 profile domain-containing protein</fullName>
    </submittedName>
</protein>
<feature type="transmembrane region" description="Helical" evidence="5">
    <location>
        <begin position="294"/>
        <end position="318"/>
    </location>
</feature>
<proteinExistence type="predicted"/>
<feature type="transmembrane region" description="Helical" evidence="5">
    <location>
        <begin position="386"/>
        <end position="405"/>
    </location>
</feature>
<feature type="transmembrane region" description="Helical" evidence="5">
    <location>
        <begin position="339"/>
        <end position="366"/>
    </location>
</feature>
<accession>A0A914CCI7</accession>
<evidence type="ECO:0000256" key="3">
    <source>
        <dbReference type="ARBA" id="ARBA00022989"/>
    </source>
</evidence>
<dbReference type="GO" id="GO:0016020">
    <property type="term" value="C:membrane"/>
    <property type="evidence" value="ECO:0007669"/>
    <property type="project" value="UniProtKB-SubCell"/>
</dbReference>